<feature type="chain" id="PRO_5015981207" description="Ice-binding protein C-terminal domain-containing protein" evidence="1">
    <location>
        <begin position="21"/>
        <end position="185"/>
    </location>
</feature>
<dbReference type="Proteomes" id="UP000249633">
    <property type="component" value="Unassembled WGS sequence"/>
</dbReference>
<evidence type="ECO:0000313" key="4">
    <source>
        <dbReference type="Proteomes" id="UP000249633"/>
    </source>
</evidence>
<dbReference type="Pfam" id="PF07589">
    <property type="entry name" value="PEP-CTERM"/>
    <property type="match status" value="1"/>
</dbReference>
<keyword evidence="1" id="KW-0732">Signal</keyword>
<dbReference type="EMBL" id="QFOD01000006">
    <property type="protein sequence ID" value="PZP33468.1"/>
    <property type="molecule type" value="Genomic_DNA"/>
</dbReference>
<organism evidence="3 4">
    <name type="scientific">Roseateles depolymerans</name>
    <dbReference type="NCBI Taxonomy" id="76731"/>
    <lineage>
        <taxon>Bacteria</taxon>
        <taxon>Pseudomonadati</taxon>
        <taxon>Pseudomonadota</taxon>
        <taxon>Betaproteobacteria</taxon>
        <taxon>Burkholderiales</taxon>
        <taxon>Sphaerotilaceae</taxon>
        <taxon>Roseateles</taxon>
    </lineage>
</organism>
<comment type="caution">
    <text evidence="3">The sequence shown here is derived from an EMBL/GenBank/DDBJ whole genome shotgun (WGS) entry which is preliminary data.</text>
</comment>
<feature type="signal peptide" evidence="1">
    <location>
        <begin position="1"/>
        <end position="20"/>
    </location>
</feature>
<sequence>MNAILRAAALALCCAGAAQAATVNLVYNGTSSKEPGVAVTGSGQFVTKDGVGPGSIGVDDLASFNFSFSFSYQGQTDTFSFGLSDLSCPDNDFVDCSFSATLSDTAVTALALQTTELPAVHGWAQGLTVLSLGNALTGNFDMPPLSRGSITATVDQTPGELPEPASLALAGVALLGACAARRKRL</sequence>
<evidence type="ECO:0000259" key="2">
    <source>
        <dbReference type="Pfam" id="PF07589"/>
    </source>
</evidence>
<protein>
    <recommendedName>
        <fullName evidence="2">Ice-binding protein C-terminal domain-containing protein</fullName>
    </recommendedName>
</protein>
<dbReference type="AlphaFoldDB" id="A0A2W5DS18"/>
<feature type="domain" description="Ice-binding protein C-terminal" evidence="2">
    <location>
        <begin position="162"/>
        <end position="182"/>
    </location>
</feature>
<gene>
    <name evidence="3" type="ORF">DI603_08880</name>
</gene>
<reference evidence="3 4" key="1">
    <citation type="submission" date="2017-08" db="EMBL/GenBank/DDBJ databases">
        <title>Infants hospitalized years apart are colonized by the same room-sourced microbial strains.</title>
        <authorList>
            <person name="Brooks B."/>
            <person name="Olm M.R."/>
            <person name="Firek B.A."/>
            <person name="Baker R."/>
            <person name="Thomas B.C."/>
            <person name="Morowitz M.J."/>
            <person name="Banfield J.F."/>
        </authorList>
    </citation>
    <scope>NUCLEOTIDE SEQUENCE [LARGE SCALE GENOMIC DNA]</scope>
    <source>
        <strain evidence="3">S2_012_000_R2_81</strain>
    </source>
</reference>
<dbReference type="InterPro" id="IPR013424">
    <property type="entry name" value="Ice-binding_C"/>
</dbReference>
<evidence type="ECO:0000256" key="1">
    <source>
        <dbReference type="SAM" id="SignalP"/>
    </source>
</evidence>
<proteinExistence type="predicted"/>
<name>A0A2W5DS18_9BURK</name>
<evidence type="ECO:0000313" key="3">
    <source>
        <dbReference type="EMBL" id="PZP33468.1"/>
    </source>
</evidence>
<accession>A0A2W5DS18</accession>